<organism evidence="1">
    <name type="scientific">uncultured Segetibacter sp</name>
    <dbReference type="NCBI Taxonomy" id="481133"/>
    <lineage>
        <taxon>Bacteria</taxon>
        <taxon>Pseudomonadati</taxon>
        <taxon>Bacteroidota</taxon>
        <taxon>Chitinophagia</taxon>
        <taxon>Chitinophagales</taxon>
        <taxon>Chitinophagaceae</taxon>
        <taxon>Segetibacter</taxon>
        <taxon>environmental samples</taxon>
    </lineage>
</organism>
<dbReference type="AlphaFoldDB" id="A0A6J4RP94"/>
<evidence type="ECO:0000313" key="1">
    <source>
        <dbReference type="EMBL" id="CAA9474397.1"/>
    </source>
</evidence>
<name>A0A6J4RP94_9BACT</name>
<gene>
    <name evidence="1" type="ORF">AVDCRST_MAG96-615</name>
</gene>
<sequence length="45" mass="5290">MFYIFHLFRHKLNLSICLKLQVLIQPSILELQWQVPALPDVTPEG</sequence>
<proteinExistence type="predicted"/>
<accession>A0A6J4RP94</accession>
<reference evidence="1" key="1">
    <citation type="submission" date="2020-02" db="EMBL/GenBank/DDBJ databases">
        <authorList>
            <person name="Meier V. D."/>
        </authorList>
    </citation>
    <scope>NUCLEOTIDE SEQUENCE</scope>
    <source>
        <strain evidence="1">AVDCRST_MAG96</strain>
    </source>
</reference>
<dbReference type="EMBL" id="CADCVN010000231">
    <property type="protein sequence ID" value="CAA9474397.1"/>
    <property type="molecule type" value="Genomic_DNA"/>
</dbReference>
<protein>
    <submittedName>
        <fullName evidence="1">Uncharacterized protein</fullName>
    </submittedName>
</protein>